<reference evidence="1" key="1">
    <citation type="submission" date="2023-04" db="EMBL/GenBank/DDBJ databases">
        <title>A chromosome-level genome assembly of the parasitoid wasp Eretmocerus hayati.</title>
        <authorList>
            <person name="Zhong Y."/>
            <person name="Liu S."/>
            <person name="Liu Y."/>
        </authorList>
    </citation>
    <scope>NUCLEOTIDE SEQUENCE</scope>
    <source>
        <strain evidence="1">ZJU_SS_LIU_2023</strain>
    </source>
</reference>
<organism evidence="1 2">
    <name type="scientific">Eretmocerus hayati</name>
    <dbReference type="NCBI Taxonomy" id="131215"/>
    <lineage>
        <taxon>Eukaryota</taxon>
        <taxon>Metazoa</taxon>
        <taxon>Ecdysozoa</taxon>
        <taxon>Arthropoda</taxon>
        <taxon>Hexapoda</taxon>
        <taxon>Insecta</taxon>
        <taxon>Pterygota</taxon>
        <taxon>Neoptera</taxon>
        <taxon>Endopterygota</taxon>
        <taxon>Hymenoptera</taxon>
        <taxon>Apocrita</taxon>
        <taxon>Proctotrupomorpha</taxon>
        <taxon>Chalcidoidea</taxon>
        <taxon>Aphelinidae</taxon>
        <taxon>Aphelininae</taxon>
        <taxon>Eretmocerus</taxon>
    </lineage>
</organism>
<proteinExistence type="predicted"/>
<comment type="caution">
    <text evidence="1">The sequence shown here is derived from an EMBL/GenBank/DDBJ whole genome shotgun (WGS) entry which is preliminary data.</text>
</comment>
<keyword evidence="2" id="KW-1185">Reference proteome</keyword>
<evidence type="ECO:0000313" key="1">
    <source>
        <dbReference type="EMBL" id="KAJ8686042.1"/>
    </source>
</evidence>
<accession>A0ACC2PRM1</accession>
<name>A0ACC2PRM1_9HYME</name>
<evidence type="ECO:0000313" key="2">
    <source>
        <dbReference type="Proteomes" id="UP001239111"/>
    </source>
</evidence>
<protein>
    <submittedName>
        <fullName evidence="1">Uncharacterized protein</fullName>
    </submittedName>
</protein>
<gene>
    <name evidence="1" type="ORF">QAD02_021835</name>
</gene>
<dbReference type="EMBL" id="CM056741">
    <property type="protein sequence ID" value="KAJ8686042.1"/>
    <property type="molecule type" value="Genomic_DNA"/>
</dbReference>
<sequence>MPDRQRFDGLAEFHNGLVADPLFYAKTKSGQIAIARYVSSNTPSNGMMIVTGNDIARLVRGGWLLGETLDYLLAQSLIDVTKSPISALMTRIKLWGMALTGELFSHPGGHR</sequence>
<dbReference type="Proteomes" id="UP001239111">
    <property type="component" value="Chromosome 1"/>
</dbReference>